<evidence type="ECO:0008006" key="4">
    <source>
        <dbReference type="Google" id="ProtNLM"/>
    </source>
</evidence>
<proteinExistence type="predicted"/>
<keyword evidence="1" id="KW-0812">Transmembrane</keyword>
<dbReference type="Proteomes" id="UP000642748">
    <property type="component" value="Unassembled WGS sequence"/>
</dbReference>
<gene>
    <name evidence="2" type="ORF">Raf01_07570</name>
</gene>
<feature type="transmembrane region" description="Helical" evidence="1">
    <location>
        <begin position="12"/>
        <end position="33"/>
    </location>
</feature>
<keyword evidence="1" id="KW-0472">Membrane</keyword>
<protein>
    <recommendedName>
        <fullName evidence="4">DUF4383 domain-containing protein</fullName>
    </recommendedName>
</protein>
<organism evidence="2 3">
    <name type="scientific">Rugosimonospora africana</name>
    <dbReference type="NCBI Taxonomy" id="556532"/>
    <lineage>
        <taxon>Bacteria</taxon>
        <taxon>Bacillati</taxon>
        <taxon>Actinomycetota</taxon>
        <taxon>Actinomycetes</taxon>
        <taxon>Micromonosporales</taxon>
        <taxon>Micromonosporaceae</taxon>
        <taxon>Rugosimonospora</taxon>
    </lineage>
</organism>
<keyword evidence="1" id="KW-1133">Transmembrane helix</keyword>
<dbReference type="AlphaFoldDB" id="A0A8J3QKE2"/>
<reference evidence="2" key="1">
    <citation type="submission" date="2021-01" db="EMBL/GenBank/DDBJ databases">
        <title>Whole genome shotgun sequence of Rugosimonospora africana NBRC 104875.</title>
        <authorList>
            <person name="Komaki H."/>
            <person name="Tamura T."/>
        </authorList>
    </citation>
    <scope>NUCLEOTIDE SEQUENCE</scope>
    <source>
        <strain evidence="2">NBRC 104875</strain>
    </source>
</reference>
<dbReference type="RefSeq" id="WP_203916293.1">
    <property type="nucleotide sequence ID" value="NZ_BONZ01000008.1"/>
</dbReference>
<evidence type="ECO:0000256" key="1">
    <source>
        <dbReference type="SAM" id="Phobius"/>
    </source>
</evidence>
<feature type="transmembrane region" description="Helical" evidence="1">
    <location>
        <begin position="109"/>
        <end position="133"/>
    </location>
</feature>
<comment type="caution">
    <text evidence="2">The sequence shown here is derived from an EMBL/GenBank/DDBJ whole genome shotgun (WGS) entry which is preliminary data.</text>
</comment>
<evidence type="ECO:0000313" key="3">
    <source>
        <dbReference type="Proteomes" id="UP000642748"/>
    </source>
</evidence>
<feature type="transmembrane region" description="Helical" evidence="1">
    <location>
        <begin position="53"/>
        <end position="76"/>
    </location>
</feature>
<keyword evidence="3" id="KW-1185">Reference proteome</keyword>
<dbReference type="EMBL" id="BONZ01000008">
    <property type="protein sequence ID" value="GIH12585.1"/>
    <property type="molecule type" value="Genomic_DNA"/>
</dbReference>
<feature type="transmembrane region" description="Helical" evidence="1">
    <location>
        <begin position="83"/>
        <end position="103"/>
    </location>
</feature>
<name>A0A8J3QKE2_9ACTN</name>
<sequence length="153" mass="16668">MAHIPINHPLRPLYRVLTALAGLYILIFGIIGATKSSGQSLFDQNHLHWVLGLRTNLAFAILSIVAGIVIMVAVFIGRNIDHYLDIAAGLVFMIVGMLMLILLQTDANFLGFSVVNCIVSFIIGIVVFAAGLYGKTGSAKDVADEEAFRHHHR</sequence>
<accession>A0A8J3QKE2</accession>
<evidence type="ECO:0000313" key="2">
    <source>
        <dbReference type="EMBL" id="GIH12585.1"/>
    </source>
</evidence>